<dbReference type="AlphaFoldDB" id="A0AAV5QLV3"/>
<keyword evidence="5" id="KW-1185">Reference proteome</keyword>
<comment type="subcellular location">
    <subcellularLocation>
        <location evidence="1">Nucleus</location>
    </subcellularLocation>
</comment>
<evidence type="ECO:0000256" key="3">
    <source>
        <dbReference type="ARBA" id="ARBA00023242"/>
    </source>
</evidence>
<sequence length="137" mass="16000">MPKIKTKRTKAAPEGFDNIKSQLDKYEAELKDIEASKLTKTSNKNEHSWAVLRVHHQRSRYIYELYYKKKIISNDLYQWLLKQKYADAGLIAKWKKQGYEKLCCLRCLEKKCVCRVPKNEEKVRCINCGCYGCASGG</sequence>
<dbReference type="PANTHER" id="PTHR19411">
    <property type="entry name" value="PROTEIN BUD31-RELATED"/>
    <property type="match status" value="1"/>
</dbReference>
<evidence type="ECO:0000256" key="1">
    <source>
        <dbReference type="ARBA" id="ARBA00004123"/>
    </source>
</evidence>
<dbReference type="InterPro" id="IPR001748">
    <property type="entry name" value="BUD31"/>
</dbReference>
<dbReference type="PANTHER" id="PTHR19411:SF0">
    <property type="entry name" value="PROTEIN BUD31 HOMOLOG"/>
    <property type="match status" value="1"/>
</dbReference>
<dbReference type="GO" id="GO:0000398">
    <property type="term" value="P:mRNA splicing, via spliceosome"/>
    <property type="evidence" value="ECO:0007669"/>
    <property type="project" value="TreeGrafter"/>
</dbReference>
<comment type="similarity">
    <text evidence="2">Belongs to the BUD31 (G10) family.</text>
</comment>
<dbReference type="PRINTS" id="PR00322">
    <property type="entry name" value="G10"/>
</dbReference>
<dbReference type="EMBL" id="BTFZ01000006">
    <property type="protein sequence ID" value="GMM35520.1"/>
    <property type="molecule type" value="Genomic_DNA"/>
</dbReference>
<dbReference type="GO" id="GO:0005681">
    <property type="term" value="C:spliceosomal complex"/>
    <property type="evidence" value="ECO:0007669"/>
    <property type="project" value="TreeGrafter"/>
</dbReference>
<proteinExistence type="inferred from homology"/>
<protein>
    <submittedName>
        <fullName evidence="4">U2 snRNP complex subunit</fullName>
    </submittedName>
</protein>
<keyword evidence="3" id="KW-0539">Nucleus</keyword>
<accession>A0AAV5QLV3</accession>
<gene>
    <name evidence="4" type="ORF">DASC09_028450</name>
</gene>
<evidence type="ECO:0000313" key="5">
    <source>
        <dbReference type="Proteomes" id="UP001360560"/>
    </source>
</evidence>
<dbReference type="Pfam" id="PF01125">
    <property type="entry name" value="BUD31"/>
    <property type="match status" value="1"/>
</dbReference>
<name>A0AAV5QLV3_9ASCO</name>
<reference evidence="4 5" key="1">
    <citation type="journal article" date="2023" name="Elife">
        <title>Identification of key yeast species and microbe-microbe interactions impacting larval growth of Drosophila in the wild.</title>
        <authorList>
            <person name="Mure A."/>
            <person name="Sugiura Y."/>
            <person name="Maeda R."/>
            <person name="Honda K."/>
            <person name="Sakurai N."/>
            <person name="Takahashi Y."/>
            <person name="Watada M."/>
            <person name="Katoh T."/>
            <person name="Gotoh A."/>
            <person name="Gotoh Y."/>
            <person name="Taniguchi I."/>
            <person name="Nakamura K."/>
            <person name="Hayashi T."/>
            <person name="Katayama T."/>
            <person name="Uemura T."/>
            <person name="Hattori Y."/>
        </authorList>
    </citation>
    <scope>NUCLEOTIDE SEQUENCE [LARGE SCALE GENOMIC DNA]</scope>
    <source>
        <strain evidence="4 5">SC-9</strain>
    </source>
</reference>
<dbReference type="RefSeq" id="XP_064852520.1">
    <property type="nucleotide sequence ID" value="XM_064996448.1"/>
</dbReference>
<comment type="caution">
    <text evidence="4">The sequence shown here is derived from an EMBL/GenBank/DDBJ whole genome shotgun (WGS) entry which is preliminary data.</text>
</comment>
<evidence type="ECO:0000313" key="4">
    <source>
        <dbReference type="EMBL" id="GMM35520.1"/>
    </source>
</evidence>
<dbReference type="Proteomes" id="UP001360560">
    <property type="component" value="Unassembled WGS sequence"/>
</dbReference>
<organism evidence="4 5">
    <name type="scientific">Saccharomycopsis crataegensis</name>
    <dbReference type="NCBI Taxonomy" id="43959"/>
    <lineage>
        <taxon>Eukaryota</taxon>
        <taxon>Fungi</taxon>
        <taxon>Dikarya</taxon>
        <taxon>Ascomycota</taxon>
        <taxon>Saccharomycotina</taxon>
        <taxon>Saccharomycetes</taxon>
        <taxon>Saccharomycopsidaceae</taxon>
        <taxon>Saccharomycopsis</taxon>
    </lineage>
</organism>
<evidence type="ECO:0000256" key="2">
    <source>
        <dbReference type="ARBA" id="ARBA00005287"/>
    </source>
</evidence>
<dbReference type="GeneID" id="90073499"/>